<gene>
    <name evidence="1" type="ORF">PYX00_001542</name>
</gene>
<protein>
    <submittedName>
        <fullName evidence="1">Uncharacterized protein</fullName>
    </submittedName>
</protein>
<name>A0AAW2IDE8_9NEOP</name>
<proteinExistence type="predicted"/>
<evidence type="ECO:0000313" key="1">
    <source>
        <dbReference type="EMBL" id="KAL0280170.1"/>
    </source>
</evidence>
<organism evidence="1">
    <name type="scientific">Menopon gallinae</name>
    <name type="common">poultry shaft louse</name>
    <dbReference type="NCBI Taxonomy" id="328185"/>
    <lineage>
        <taxon>Eukaryota</taxon>
        <taxon>Metazoa</taxon>
        <taxon>Ecdysozoa</taxon>
        <taxon>Arthropoda</taxon>
        <taxon>Hexapoda</taxon>
        <taxon>Insecta</taxon>
        <taxon>Pterygota</taxon>
        <taxon>Neoptera</taxon>
        <taxon>Paraneoptera</taxon>
        <taxon>Psocodea</taxon>
        <taxon>Troctomorpha</taxon>
        <taxon>Phthiraptera</taxon>
        <taxon>Amblycera</taxon>
        <taxon>Menoponidae</taxon>
        <taxon>Menopon</taxon>
    </lineage>
</organism>
<dbReference type="AlphaFoldDB" id="A0AAW2IDE8"/>
<comment type="caution">
    <text evidence="1">The sequence shown here is derived from an EMBL/GenBank/DDBJ whole genome shotgun (WGS) entry which is preliminary data.</text>
</comment>
<dbReference type="EMBL" id="JARGDH010000001">
    <property type="protein sequence ID" value="KAL0280170.1"/>
    <property type="molecule type" value="Genomic_DNA"/>
</dbReference>
<accession>A0AAW2IDE8</accession>
<reference evidence="1" key="1">
    <citation type="journal article" date="2024" name="Gigascience">
        <title>Chromosome-level genome of the poultry shaft louse Menopon gallinae provides insight into the host-switching and adaptive evolution of parasitic lice.</title>
        <authorList>
            <person name="Xu Y."/>
            <person name="Ma L."/>
            <person name="Liu S."/>
            <person name="Liang Y."/>
            <person name="Liu Q."/>
            <person name="He Z."/>
            <person name="Tian L."/>
            <person name="Duan Y."/>
            <person name="Cai W."/>
            <person name="Li H."/>
            <person name="Song F."/>
        </authorList>
    </citation>
    <scope>NUCLEOTIDE SEQUENCE</scope>
    <source>
        <strain evidence="1">Cailab_2023a</strain>
    </source>
</reference>
<sequence length="85" mass="9424">MSANDSNVAALASIKSDTRLLEPLDPDGFVQKEKKDIDPLKIKAGINVLKKINLDTLLVVSPALADINKYKNQKHKDSIREEIEP</sequence>